<dbReference type="AlphaFoldDB" id="X1RGR2"/>
<dbReference type="GO" id="GO:0003824">
    <property type="term" value="F:catalytic activity"/>
    <property type="evidence" value="ECO:0007669"/>
    <property type="project" value="InterPro"/>
</dbReference>
<dbReference type="Pfam" id="PF01425">
    <property type="entry name" value="Amidase"/>
    <property type="match status" value="1"/>
</dbReference>
<feature type="non-terminal residue" evidence="2">
    <location>
        <position position="132"/>
    </location>
</feature>
<accession>X1RGR2</accession>
<feature type="domain" description="Amidase" evidence="1">
    <location>
        <begin position="26"/>
        <end position="132"/>
    </location>
</feature>
<comment type="caution">
    <text evidence="2">The sequence shown here is derived from an EMBL/GenBank/DDBJ whole genome shotgun (WGS) entry which is preliminary data.</text>
</comment>
<evidence type="ECO:0000259" key="1">
    <source>
        <dbReference type="Pfam" id="PF01425"/>
    </source>
</evidence>
<dbReference type="InterPro" id="IPR036928">
    <property type="entry name" value="AS_sf"/>
</dbReference>
<sequence length="132" mass="14374">MIVNHNRLTIHEAHKLLKSKQLSSVELTKATLERIYQVEPKLHALVTVTDELALKQAQKADELIAAGDTNPLTGIPVVIKDNMCTKGIPTTCSSKMLENFVPPYDATVVEKLNACGVVVIGKSNMDEFAMGS</sequence>
<dbReference type="PANTHER" id="PTHR11895:SF151">
    <property type="entry name" value="GLUTAMYL-TRNA(GLN) AMIDOTRANSFERASE SUBUNIT A"/>
    <property type="match status" value="1"/>
</dbReference>
<dbReference type="Gene3D" id="3.90.1300.10">
    <property type="entry name" value="Amidase signature (AS) domain"/>
    <property type="match status" value="1"/>
</dbReference>
<name>X1RGR2_9ZZZZ</name>
<dbReference type="InterPro" id="IPR000120">
    <property type="entry name" value="Amidase"/>
</dbReference>
<evidence type="ECO:0000313" key="2">
    <source>
        <dbReference type="EMBL" id="GAI54779.1"/>
    </source>
</evidence>
<organism evidence="2">
    <name type="scientific">marine sediment metagenome</name>
    <dbReference type="NCBI Taxonomy" id="412755"/>
    <lineage>
        <taxon>unclassified sequences</taxon>
        <taxon>metagenomes</taxon>
        <taxon>ecological metagenomes</taxon>
    </lineage>
</organism>
<gene>
    <name evidence="2" type="ORF">S06H3_63194</name>
</gene>
<dbReference type="SUPFAM" id="SSF75304">
    <property type="entry name" value="Amidase signature (AS) enzymes"/>
    <property type="match status" value="1"/>
</dbReference>
<dbReference type="EMBL" id="BARV01041869">
    <property type="protein sequence ID" value="GAI54779.1"/>
    <property type="molecule type" value="Genomic_DNA"/>
</dbReference>
<proteinExistence type="predicted"/>
<dbReference type="InterPro" id="IPR023631">
    <property type="entry name" value="Amidase_dom"/>
</dbReference>
<dbReference type="PANTHER" id="PTHR11895">
    <property type="entry name" value="TRANSAMIDASE"/>
    <property type="match status" value="1"/>
</dbReference>
<protein>
    <recommendedName>
        <fullName evidence="1">Amidase domain-containing protein</fullName>
    </recommendedName>
</protein>
<reference evidence="2" key="1">
    <citation type="journal article" date="2014" name="Front. Microbiol.">
        <title>High frequency of phylogenetically diverse reductive dehalogenase-homologous genes in deep subseafloor sedimentary metagenomes.</title>
        <authorList>
            <person name="Kawai M."/>
            <person name="Futagami T."/>
            <person name="Toyoda A."/>
            <person name="Takaki Y."/>
            <person name="Nishi S."/>
            <person name="Hori S."/>
            <person name="Arai W."/>
            <person name="Tsubouchi T."/>
            <person name="Morono Y."/>
            <person name="Uchiyama I."/>
            <person name="Ito T."/>
            <person name="Fujiyama A."/>
            <person name="Inagaki F."/>
            <person name="Takami H."/>
        </authorList>
    </citation>
    <scope>NUCLEOTIDE SEQUENCE</scope>
    <source>
        <strain evidence="2">Expedition CK06-06</strain>
    </source>
</reference>